<evidence type="ECO:0000259" key="7">
    <source>
        <dbReference type="Pfam" id="PF00593"/>
    </source>
</evidence>
<evidence type="ECO:0000256" key="4">
    <source>
        <dbReference type="RuleBase" id="RU003357"/>
    </source>
</evidence>
<comment type="caution">
    <text evidence="9">The sequence shown here is derived from an EMBL/GenBank/DDBJ whole genome shotgun (WGS) entry which is preliminary data.</text>
</comment>
<dbReference type="InterPro" id="IPR012910">
    <property type="entry name" value="Plug_dom"/>
</dbReference>
<dbReference type="Gene3D" id="2.40.170.20">
    <property type="entry name" value="TonB-dependent receptor, beta-barrel domain"/>
    <property type="match status" value="1"/>
</dbReference>
<keyword evidence="4" id="KW-0798">TonB box</keyword>
<proteinExistence type="inferred from homology"/>
<comment type="similarity">
    <text evidence="4">Belongs to the TonB-dependent receptor family.</text>
</comment>
<evidence type="ECO:0000256" key="6">
    <source>
        <dbReference type="SAM" id="SignalP"/>
    </source>
</evidence>
<feature type="signal peptide" evidence="6">
    <location>
        <begin position="1"/>
        <end position="27"/>
    </location>
</feature>
<gene>
    <name evidence="9" type="ORF">EVB00_03035</name>
</gene>
<dbReference type="GO" id="GO:0009279">
    <property type="term" value="C:cell outer membrane"/>
    <property type="evidence" value="ECO:0007669"/>
    <property type="project" value="UniProtKB-SubCell"/>
</dbReference>
<evidence type="ECO:0000259" key="8">
    <source>
        <dbReference type="Pfam" id="PF07715"/>
    </source>
</evidence>
<sequence length="1000" mass="110628">MGKHMNKLQLSLLFLIAFTFAPFNVIADEPVDGEAEVASTETESDDSDEDVTDVGRVTVTGSRIKRIDIEGATPVTVITRTDIDQAGYGTVFDAVSNLTQNIGTTAGENFQAGFTPANQVIDLRDFGPGRTLVLVNGKRMADYPFPYNGNSASFNWASIPLAAVERIEVLTAGASSVYGSDAVAGVINVVLVEGVEQSTLRVTAGEYLQSRDGFGKEYAVEFTTGGVADKFSWTVAAEFRHLDPLTTKDRDDYDDYDDGKYPTGDVPWYASRMYGADPLQGGYQFWGPSDMLGPDGQSMGWTCAGSTNIDGVIETTYDQYYETTRVGNACIREENPPQTIWNERDNASVFFAGSYTISDNAEVYAKAMQFNTETTGVYFNSFYYPYPNTPWSVGYSNYGPAKAARPNPVTGGQMYLMDWYGVKMFNPPTWDNSFEETSTTFDLGVRGVLSNGWEYDVSATINDYESDSVGMLWLVQEMEELYFNIGQNDALGNPCVMDAYDLYADGYWAGPGDIPTDPYYMYYRSYLWGQPTCLNAEWFYNGADFDYQNYMAENDEHAESYSDFYTASLVGEFGMLAGGPIGFAAVVEYQDHGYTVIPSAANVAGLLWGSGYTDGGGSRDRYAIGGELRFPITTEFAVMLSARNDKYDDKAANVDRTTLGGNFEWRPSEDFMLRGSWSESFRAPDMQRAFLEQVEGFTSGIDYYQCWLVTGAIDDCGDYSKINIKSITTGNKNLKDEAGDSYSLGFVWQPAERLSVTVDAYKVILQDIVSNSSLGQIRIDEAYCRAQEAGTPIPNAPEYSASYCQQVYDSITRDGKPTGVEPGDPNAIPGMTELYNQPLNIASQEYQGLDWSLRYTLITDTRGDFGFSVRGSNQLNLKQATLPGESRISYMDSSYVVRSRQVATTSWNLNDWSASISVSRIGHVNYVEDTKGSPYMETNLTVGYDVTDDIYVAVVGNNIFDQFPDRDSAYGGGSYYPFYVNANLYPITGPSVNLLFNMNF</sequence>
<keyword evidence="3" id="KW-0998">Cell outer membrane</keyword>
<protein>
    <submittedName>
        <fullName evidence="9">TonB-dependent receptor</fullName>
    </submittedName>
</protein>
<dbReference type="Gene3D" id="2.170.130.10">
    <property type="entry name" value="TonB-dependent receptor, plug domain"/>
    <property type="match status" value="1"/>
</dbReference>
<dbReference type="PANTHER" id="PTHR47234:SF1">
    <property type="entry name" value="TONB-DEPENDENT RECEPTOR"/>
    <property type="match status" value="1"/>
</dbReference>
<accession>A0A520M5D5</accession>
<dbReference type="SUPFAM" id="SSF56935">
    <property type="entry name" value="Porins"/>
    <property type="match status" value="1"/>
</dbReference>
<feature type="domain" description="TonB-dependent receptor-like beta-barrel" evidence="7">
    <location>
        <begin position="533"/>
        <end position="959"/>
    </location>
</feature>
<dbReference type="InterPro" id="IPR037066">
    <property type="entry name" value="Plug_dom_sf"/>
</dbReference>
<feature type="region of interest" description="Disordered" evidence="5">
    <location>
        <begin position="34"/>
        <end position="53"/>
    </location>
</feature>
<dbReference type="InterPro" id="IPR036942">
    <property type="entry name" value="Beta-barrel_TonB_sf"/>
</dbReference>
<dbReference type="Pfam" id="PF00593">
    <property type="entry name" value="TonB_dep_Rec_b-barrel"/>
    <property type="match status" value="1"/>
</dbReference>
<reference evidence="9 10" key="1">
    <citation type="submission" date="2019-02" db="EMBL/GenBank/DDBJ databases">
        <title>Prokaryotic population dynamics and viral predation in marine succession experiment using metagenomics: the confinement effect.</title>
        <authorList>
            <person name="Haro-Moreno J.M."/>
            <person name="Rodriguez-Valera F."/>
            <person name="Lopez-Perez M."/>
        </authorList>
    </citation>
    <scope>NUCLEOTIDE SEQUENCE [LARGE SCALE GENOMIC DNA]</scope>
    <source>
        <strain evidence="9">MED-G167</strain>
    </source>
</reference>
<dbReference type="InterPro" id="IPR000531">
    <property type="entry name" value="Beta-barrel_TonB"/>
</dbReference>
<dbReference type="Proteomes" id="UP000318359">
    <property type="component" value="Unassembled WGS sequence"/>
</dbReference>
<dbReference type="AlphaFoldDB" id="A0A520M5D5"/>
<evidence type="ECO:0000256" key="1">
    <source>
        <dbReference type="ARBA" id="ARBA00004442"/>
    </source>
</evidence>
<keyword evidence="9" id="KW-0675">Receptor</keyword>
<keyword evidence="2 4" id="KW-0472">Membrane</keyword>
<evidence type="ECO:0000256" key="2">
    <source>
        <dbReference type="ARBA" id="ARBA00023136"/>
    </source>
</evidence>
<evidence type="ECO:0000256" key="5">
    <source>
        <dbReference type="SAM" id="MobiDB-lite"/>
    </source>
</evidence>
<comment type="subcellular location">
    <subcellularLocation>
        <location evidence="1 4">Cell outer membrane</location>
    </subcellularLocation>
</comment>
<feature type="domain" description="TonB-dependent receptor plug" evidence="8">
    <location>
        <begin position="72"/>
        <end position="186"/>
    </location>
</feature>
<evidence type="ECO:0000313" key="10">
    <source>
        <dbReference type="Proteomes" id="UP000318359"/>
    </source>
</evidence>
<keyword evidence="6" id="KW-0732">Signal</keyword>
<name>A0A520M5D5_9GAMM</name>
<feature type="chain" id="PRO_5022178505" evidence="6">
    <location>
        <begin position="28"/>
        <end position="1000"/>
    </location>
</feature>
<feature type="compositionally biased region" description="Acidic residues" evidence="5">
    <location>
        <begin position="42"/>
        <end position="52"/>
    </location>
</feature>
<dbReference type="Pfam" id="PF07715">
    <property type="entry name" value="Plug"/>
    <property type="match status" value="1"/>
</dbReference>
<organism evidence="9 10">
    <name type="scientific">SAR86 cluster bacterium</name>
    <dbReference type="NCBI Taxonomy" id="2030880"/>
    <lineage>
        <taxon>Bacteria</taxon>
        <taxon>Pseudomonadati</taxon>
        <taxon>Pseudomonadota</taxon>
        <taxon>Gammaproteobacteria</taxon>
        <taxon>SAR86 cluster</taxon>
    </lineage>
</organism>
<evidence type="ECO:0000313" key="9">
    <source>
        <dbReference type="EMBL" id="RZO16421.1"/>
    </source>
</evidence>
<dbReference type="PANTHER" id="PTHR47234">
    <property type="match status" value="1"/>
</dbReference>
<dbReference type="EMBL" id="SHBM01000047">
    <property type="protein sequence ID" value="RZO16421.1"/>
    <property type="molecule type" value="Genomic_DNA"/>
</dbReference>
<evidence type="ECO:0000256" key="3">
    <source>
        <dbReference type="ARBA" id="ARBA00023237"/>
    </source>
</evidence>